<proteinExistence type="predicted"/>
<dbReference type="InterPro" id="IPR044946">
    <property type="entry name" value="Restrct_endonuc_typeI_TRD_sf"/>
</dbReference>
<dbReference type="Gene3D" id="3.90.220.20">
    <property type="entry name" value="DNA methylase specificity domains"/>
    <property type="match status" value="2"/>
</dbReference>
<accession>A0A1F6MR76</accession>
<dbReference type="STRING" id="1798683.A3C90_03440"/>
<feature type="coiled-coil region" evidence="3">
    <location>
        <begin position="417"/>
        <end position="455"/>
    </location>
</feature>
<dbReference type="GO" id="GO:0003677">
    <property type="term" value="F:DNA binding"/>
    <property type="evidence" value="ECO:0007669"/>
    <property type="project" value="UniProtKB-KW"/>
</dbReference>
<dbReference type="InterPro" id="IPR052021">
    <property type="entry name" value="Type-I_RS_S_subunit"/>
</dbReference>
<evidence type="ECO:0000256" key="2">
    <source>
        <dbReference type="ARBA" id="ARBA00023125"/>
    </source>
</evidence>
<protein>
    <submittedName>
        <fullName evidence="4">Uncharacterized protein</fullName>
    </submittedName>
</protein>
<keyword evidence="2" id="KW-0238">DNA-binding</keyword>
<dbReference type="GO" id="GO:0009307">
    <property type="term" value="P:DNA restriction-modification system"/>
    <property type="evidence" value="ECO:0007669"/>
    <property type="project" value="UniProtKB-KW"/>
</dbReference>
<dbReference type="EMBL" id="MFQE01000001">
    <property type="protein sequence ID" value="OGH74142.1"/>
    <property type="molecule type" value="Genomic_DNA"/>
</dbReference>
<sequence>MTHSIISKSQLEGAHRLDAEYYQPEYLVLRKNLDKTGHIKLWRDIDGKFITGPFGSEFNTENYVANGKFRYVRGKDVKDFFLTDEDNVYIPNEDYSRLKKYSLSEGDVLVSVVGTPGIASIVDKAVQPAIFSCKSTAYRTTAINPYYFIAYLNSSYGRKLLERSVRGAVQTGLNIDDLKDLPIYAPAEHDQRVVANNVEQAKTAYDESKSLYSQAEKLLLEALGLEDFQSGGELWSVVHLSEVKTANRIDAEYFQTKYEQVIRRIKDIKHSTLGEISSFVGHATQAPYDERGSIAVLAQKHMKRNLQIDVDGFDNFTNDDLIKKNDKKYVLKNCDILISSAGEPGLTSVWMGDRGQKVIPGSFVTVARLENGAEPLYVGVFLNTVAGKLQFERNYTGSVQQYVYPSKMKDILVPILSEKTQQKIAELVRESHEARKKAKELLEEAKRKVEELIESK</sequence>
<dbReference type="PANTHER" id="PTHR30408">
    <property type="entry name" value="TYPE-1 RESTRICTION ENZYME ECOKI SPECIFICITY PROTEIN"/>
    <property type="match status" value="1"/>
</dbReference>
<dbReference type="SUPFAM" id="SSF116734">
    <property type="entry name" value="DNA methylase specificity domain"/>
    <property type="match status" value="2"/>
</dbReference>
<keyword evidence="3" id="KW-0175">Coiled coil</keyword>
<comment type="caution">
    <text evidence="4">The sequence shown here is derived from an EMBL/GenBank/DDBJ whole genome shotgun (WGS) entry which is preliminary data.</text>
</comment>
<reference evidence="4 5" key="1">
    <citation type="journal article" date="2016" name="Nat. Commun.">
        <title>Thousands of microbial genomes shed light on interconnected biogeochemical processes in an aquifer system.</title>
        <authorList>
            <person name="Anantharaman K."/>
            <person name="Brown C.T."/>
            <person name="Hug L.A."/>
            <person name="Sharon I."/>
            <person name="Castelle C.J."/>
            <person name="Probst A.J."/>
            <person name="Thomas B.C."/>
            <person name="Singh A."/>
            <person name="Wilkins M.J."/>
            <person name="Karaoz U."/>
            <person name="Brodie E.L."/>
            <person name="Williams K.H."/>
            <person name="Hubbard S.S."/>
            <person name="Banfield J.F."/>
        </authorList>
    </citation>
    <scope>NUCLEOTIDE SEQUENCE [LARGE SCALE GENOMIC DNA]</scope>
</reference>
<evidence type="ECO:0000256" key="3">
    <source>
        <dbReference type="SAM" id="Coils"/>
    </source>
</evidence>
<keyword evidence="1" id="KW-0680">Restriction system</keyword>
<dbReference type="Proteomes" id="UP000177457">
    <property type="component" value="Unassembled WGS sequence"/>
</dbReference>
<dbReference type="AlphaFoldDB" id="A0A1F6MR76"/>
<evidence type="ECO:0000313" key="5">
    <source>
        <dbReference type="Proteomes" id="UP000177457"/>
    </source>
</evidence>
<name>A0A1F6MR76_9BACT</name>
<dbReference type="PANTHER" id="PTHR30408:SF12">
    <property type="entry name" value="TYPE I RESTRICTION ENZYME MJAVIII SPECIFICITY SUBUNIT"/>
    <property type="match status" value="1"/>
</dbReference>
<gene>
    <name evidence="4" type="ORF">A3C90_03440</name>
</gene>
<evidence type="ECO:0000256" key="1">
    <source>
        <dbReference type="ARBA" id="ARBA00022747"/>
    </source>
</evidence>
<evidence type="ECO:0000313" key="4">
    <source>
        <dbReference type="EMBL" id="OGH74142.1"/>
    </source>
</evidence>
<organism evidence="4 5">
    <name type="scientific">Candidatus Magasanikbacteria bacterium RIFCSPHIGHO2_02_FULL_51_14</name>
    <dbReference type="NCBI Taxonomy" id="1798683"/>
    <lineage>
        <taxon>Bacteria</taxon>
        <taxon>Candidatus Magasanikiibacteriota</taxon>
    </lineage>
</organism>